<reference evidence="2" key="1">
    <citation type="journal article" date="2019" name="bioRxiv">
        <title>The Genome of the Zebra Mussel, Dreissena polymorpha: A Resource for Invasive Species Research.</title>
        <authorList>
            <person name="McCartney M.A."/>
            <person name="Auch B."/>
            <person name="Kono T."/>
            <person name="Mallez S."/>
            <person name="Zhang Y."/>
            <person name="Obille A."/>
            <person name="Becker A."/>
            <person name="Abrahante J.E."/>
            <person name="Garbe J."/>
            <person name="Badalamenti J.P."/>
            <person name="Herman A."/>
            <person name="Mangelson H."/>
            <person name="Liachko I."/>
            <person name="Sullivan S."/>
            <person name="Sone E.D."/>
            <person name="Koren S."/>
            <person name="Silverstein K.A.T."/>
            <person name="Beckman K.B."/>
            <person name="Gohl D.M."/>
        </authorList>
    </citation>
    <scope>NUCLEOTIDE SEQUENCE</scope>
    <source>
        <strain evidence="2">Duluth1</strain>
        <tissue evidence="2">Whole animal</tissue>
    </source>
</reference>
<evidence type="ECO:0000313" key="3">
    <source>
        <dbReference type="Proteomes" id="UP000828390"/>
    </source>
</evidence>
<keyword evidence="3" id="KW-1185">Reference proteome</keyword>
<dbReference type="EMBL" id="JAIWYP010000009">
    <property type="protein sequence ID" value="KAH3775049.1"/>
    <property type="molecule type" value="Genomic_DNA"/>
</dbReference>
<keyword evidence="1" id="KW-0812">Transmembrane</keyword>
<dbReference type="AlphaFoldDB" id="A0A9D4E9X6"/>
<dbReference type="Proteomes" id="UP000828390">
    <property type="component" value="Unassembled WGS sequence"/>
</dbReference>
<comment type="caution">
    <text evidence="2">The sequence shown here is derived from an EMBL/GenBank/DDBJ whole genome shotgun (WGS) entry which is preliminary data.</text>
</comment>
<proteinExistence type="predicted"/>
<protein>
    <submittedName>
        <fullName evidence="2">Uncharacterized protein</fullName>
    </submittedName>
</protein>
<evidence type="ECO:0000256" key="1">
    <source>
        <dbReference type="SAM" id="Phobius"/>
    </source>
</evidence>
<accession>A0A9D4E9X6</accession>
<keyword evidence="1" id="KW-1133">Transmembrane helix</keyword>
<name>A0A9D4E9X6_DREPO</name>
<feature type="transmembrane region" description="Helical" evidence="1">
    <location>
        <begin position="21"/>
        <end position="39"/>
    </location>
</feature>
<keyword evidence="1" id="KW-0472">Membrane</keyword>
<organism evidence="2 3">
    <name type="scientific">Dreissena polymorpha</name>
    <name type="common">Zebra mussel</name>
    <name type="synonym">Mytilus polymorpha</name>
    <dbReference type="NCBI Taxonomy" id="45954"/>
    <lineage>
        <taxon>Eukaryota</taxon>
        <taxon>Metazoa</taxon>
        <taxon>Spiralia</taxon>
        <taxon>Lophotrochozoa</taxon>
        <taxon>Mollusca</taxon>
        <taxon>Bivalvia</taxon>
        <taxon>Autobranchia</taxon>
        <taxon>Heteroconchia</taxon>
        <taxon>Euheterodonta</taxon>
        <taxon>Imparidentia</taxon>
        <taxon>Neoheterodontei</taxon>
        <taxon>Myida</taxon>
        <taxon>Dreissenoidea</taxon>
        <taxon>Dreissenidae</taxon>
        <taxon>Dreissena</taxon>
    </lineage>
</organism>
<feature type="transmembrane region" description="Helical" evidence="1">
    <location>
        <begin position="45"/>
        <end position="63"/>
    </location>
</feature>
<reference evidence="2" key="2">
    <citation type="submission" date="2020-11" db="EMBL/GenBank/DDBJ databases">
        <authorList>
            <person name="McCartney M.A."/>
            <person name="Auch B."/>
            <person name="Kono T."/>
            <person name="Mallez S."/>
            <person name="Becker A."/>
            <person name="Gohl D.M."/>
            <person name="Silverstein K.A.T."/>
            <person name="Koren S."/>
            <person name="Bechman K.B."/>
            <person name="Herman A."/>
            <person name="Abrahante J.E."/>
            <person name="Garbe J."/>
        </authorList>
    </citation>
    <scope>NUCLEOTIDE SEQUENCE</scope>
    <source>
        <strain evidence="2">Duluth1</strain>
        <tissue evidence="2">Whole animal</tissue>
    </source>
</reference>
<sequence length="129" mass="15286">MARQRPTRRTDGRNGNSRWVLPMWAVCYYVEAITVAVLVCYYVEAIPVLICYYVEAIPYRLVIKINILTKFHKDWMQTINILTKFHKDWMKTVTFTVYTNTLLTDAHSHVQRTPDITWSHKLTVSFRDS</sequence>
<evidence type="ECO:0000313" key="2">
    <source>
        <dbReference type="EMBL" id="KAH3775049.1"/>
    </source>
</evidence>
<gene>
    <name evidence="2" type="ORF">DPMN_176445</name>
</gene>